<feature type="non-terminal residue" evidence="1">
    <location>
        <position position="1"/>
    </location>
</feature>
<accession>A0AAE1LPS5</accession>
<keyword evidence="2" id="KW-1185">Reference proteome</keyword>
<evidence type="ECO:0000313" key="2">
    <source>
        <dbReference type="Proteomes" id="UP001219518"/>
    </source>
</evidence>
<gene>
    <name evidence="1" type="ORF">KUF71_014116</name>
</gene>
<evidence type="ECO:0000313" key="1">
    <source>
        <dbReference type="EMBL" id="KAK3925867.1"/>
    </source>
</evidence>
<organism evidence="1 2">
    <name type="scientific">Frankliniella fusca</name>
    <dbReference type="NCBI Taxonomy" id="407009"/>
    <lineage>
        <taxon>Eukaryota</taxon>
        <taxon>Metazoa</taxon>
        <taxon>Ecdysozoa</taxon>
        <taxon>Arthropoda</taxon>
        <taxon>Hexapoda</taxon>
        <taxon>Insecta</taxon>
        <taxon>Pterygota</taxon>
        <taxon>Neoptera</taxon>
        <taxon>Paraneoptera</taxon>
        <taxon>Thysanoptera</taxon>
        <taxon>Terebrantia</taxon>
        <taxon>Thripoidea</taxon>
        <taxon>Thripidae</taxon>
        <taxon>Frankliniella</taxon>
    </lineage>
</organism>
<sequence>EAPWSNGRAPCARACWGLGWGQGRAGHSAPRASGHVAARRGKRREIGGRESSMRTRGVRSDYRCGLNGGGVRGTVVNESCRMPPCGHEGILTLRGAKLQINVIVKSLSRVWPGQ</sequence>
<reference evidence="1" key="2">
    <citation type="journal article" date="2023" name="BMC Genomics">
        <title>Pest status, molecular evolution, and epigenetic factors derived from the genome assembly of Frankliniella fusca, a thysanopteran phytovirus vector.</title>
        <authorList>
            <person name="Catto M.A."/>
            <person name="Labadie P.E."/>
            <person name="Jacobson A.L."/>
            <person name="Kennedy G.G."/>
            <person name="Srinivasan R."/>
            <person name="Hunt B.G."/>
        </authorList>
    </citation>
    <scope>NUCLEOTIDE SEQUENCE</scope>
    <source>
        <strain evidence="1">PL_HMW_Pooled</strain>
    </source>
</reference>
<reference evidence="1" key="1">
    <citation type="submission" date="2021-07" db="EMBL/GenBank/DDBJ databases">
        <authorList>
            <person name="Catto M.A."/>
            <person name="Jacobson A."/>
            <person name="Kennedy G."/>
            <person name="Labadie P."/>
            <person name="Hunt B.G."/>
            <person name="Srinivasan R."/>
        </authorList>
    </citation>
    <scope>NUCLEOTIDE SEQUENCE</scope>
    <source>
        <strain evidence="1">PL_HMW_Pooled</strain>
        <tissue evidence="1">Head</tissue>
    </source>
</reference>
<protein>
    <submittedName>
        <fullName evidence="1">60 kDa chaperonin</fullName>
    </submittedName>
</protein>
<dbReference type="AlphaFoldDB" id="A0AAE1LPS5"/>
<proteinExistence type="predicted"/>
<name>A0AAE1LPS5_9NEOP</name>
<comment type="caution">
    <text evidence="1">The sequence shown here is derived from an EMBL/GenBank/DDBJ whole genome shotgun (WGS) entry which is preliminary data.</text>
</comment>
<dbReference type="EMBL" id="JAHWGI010001240">
    <property type="protein sequence ID" value="KAK3925867.1"/>
    <property type="molecule type" value="Genomic_DNA"/>
</dbReference>
<dbReference type="Proteomes" id="UP001219518">
    <property type="component" value="Unassembled WGS sequence"/>
</dbReference>